<gene>
    <name evidence="1" type="ORF">JOC31_000278</name>
</gene>
<name>A0ABS2PJG1_9STRE</name>
<comment type="caution">
    <text evidence="1">The sequence shown here is derived from an EMBL/GenBank/DDBJ whole genome shotgun (WGS) entry which is preliminary data.</text>
</comment>
<reference evidence="1 2" key="1">
    <citation type="submission" date="2021-01" db="EMBL/GenBank/DDBJ databases">
        <title>Genomic Encyclopedia of Type Strains, Phase IV (KMG-IV): sequencing the most valuable type-strain genomes for metagenomic binning, comparative biology and taxonomic classification.</title>
        <authorList>
            <person name="Goeker M."/>
        </authorList>
    </citation>
    <scope>NUCLEOTIDE SEQUENCE [LARGE SCALE GENOMIC DNA]</scope>
    <source>
        <strain evidence="1 2">DSM 27513</strain>
    </source>
</reference>
<organism evidence="1 2">
    <name type="scientific">Streptococcus saliviloxodontae</name>
    <dbReference type="NCBI Taxonomy" id="1349416"/>
    <lineage>
        <taxon>Bacteria</taxon>
        <taxon>Bacillati</taxon>
        <taxon>Bacillota</taxon>
        <taxon>Bacilli</taxon>
        <taxon>Lactobacillales</taxon>
        <taxon>Streptococcaceae</taxon>
        <taxon>Streptococcus</taxon>
    </lineage>
</organism>
<keyword evidence="2" id="KW-1185">Reference proteome</keyword>
<sequence>MLTKQETINTAKELQENFKRLAYPIEQIAEDTHMTTQEIENILVMSYQAAPGQVWCLRDYLEDMLEKEGIPLYPFSRLADHSANRWFSYDTPWRS</sequence>
<evidence type="ECO:0000313" key="1">
    <source>
        <dbReference type="EMBL" id="MBM7635486.1"/>
    </source>
</evidence>
<accession>A0ABS2PJG1</accession>
<evidence type="ECO:0008006" key="3">
    <source>
        <dbReference type="Google" id="ProtNLM"/>
    </source>
</evidence>
<protein>
    <recommendedName>
        <fullName evidence="3">DUF2316 family protein</fullName>
    </recommendedName>
</protein>
<proteinExistence type="predicted"/>
<evidence type="ECO:0000313" key="2">
    <source>
        <dbReference type="Proteomes" id="UP000809081"/>
    </source>
</evidence>
<dbReference type="EMBL" id="JAFBEI010000004">
    <property type="protein sequence ID" value="MBM7635486.1"/>
    <property type="molecule type" value="Genomic_DNA"/>
</dbReference>
<dbReference type="InterPro" id="IPR018757">
    <property type="entry name" value="DUF2316"/>
</dbReference>
<dbReference type="Pfam" id="PF10078">
    <property type="entry name" value="DUF2316"/>
    <property type="match status" value="1"/>
</dbReference>
<dbReference type="Proteomes" id="UP000809081">
    <property type="component" value="Unassembled WGS sequence"/>
</dbReference>
<dbReference type="RefSeq" id="WP_205016436.1">
    <property type="nucleotide sequence ID" value="NZ_JAFBEI010000004.1"/>
</dbReference>